<reference evidence="2 3" key="1">
    <citation type="journal article" date="2019" name="Int. J. Syst. Evol. Microbiol.">
        <title>The Global Catalogue of Microorganisms (GCM) 10K type strain sequencing project: providing services to taxonomists for standard genome sequencing and annotation.</title>
        <authorList>
            <consortium name="The Broad Institute Genomics Platform"/>
            <consortium name="The Broad Institute Genome Sequencing Center for Infectious Disease"/>
            <person name="Wu L."/>
            <person name="Ma J."/>
        </authorList>
    </citation>
    <scope>NUCLEOTIDE SEQUENCE [LARGE SCALE GENOMIC DNA]</scope>
    <source>
        <strain evidence="2 3">JCM 6922</strain>
    </source>
</reference>
<sequence>MRTAPSTGCFLFRPGEKARLLPFRPPFLMPRRRMHGGLAAVGGPEPEATPSPSGLRRLIAATSPTGPWTEAGAAPAPVRPGKAQPTASRASRGPLPAVAVVKAAS</sequence>
<organism evidence="2 3">
    <name type="scientific">Streptomyces glaucus</name>
    <dbReference type="NCBI Taxonomy" id="284029"/>
    <lineage>
        <taxon>Bacteria</taxon>
        <taxon>Bacillati</taxon>
        <taxon>Actinomycetota</taxon>
        <taxon>Actinomycetes</taxon>
        <taxon>Kitasatosporales</taxon>
        <taxon>Streptomycetaceae</taxon>
        <taxon>Streptomyces</taxon>
    </lineage>
</organism>
<accession>A0ABN3JMS8</accession>
<evidence type="ECO:0008006" key="4">
    <source>
        <dbReference type="Google" id="ProtNLM"/>
    </source>
</evidence>
<dbReference type="Proteomes" id="UP001500460">
    <property type="component" value="Unassembled WGS sequence"/>
</dbReference>
<evidence type="ECO:0000256" key="1">
    <source>
        <dbReference type="SAM" id="MobiDB-lite"/>
    </source>
</evidence>
<evidence type="ECO:0000313" key="3">
    <source>
        <dbReference type="Proteomes" id="UP001500460"/>
    </source>
</evidence>
<feature type="region of interest" description="Disordered" evidence="1">
    <location>
        <begin position="38"/>
        <end position="105"/>
    </location>
</feature>
<comment type="caution">
    <text evidence="2">The sequence shown here is derived from an EMBL/GenBank/DDBJ whole genome shotgun (WGS) entry which is preliminary data.</text>
</comment>
<protein>
    <recommendedName>
        <fullName evidence="4">Secreted protein</fullName>
    </recommendedName>
</protein>
<dbReference type="EMBL" id="BAAATK010000011">
    <property type="protein sequence ID" value="GAA2432793.1"/>
    <property type="molecule type" value="Genomic_DNA"/>
</dbReference>
<name>A0ABN3JMS8_9ACTN</name>
<keyword evidence="3" id="KW-1185">Reference proteome</keyword>
<evidence type="ECO:0000313" key="2">
    <source>
        <dbReference type="EMBL" id="GAA2432793.1"/>
    </source>
</evidence>
<gene>
    <name evidence="2" type="ORF">GCM10010421_22100</name>
</gene>
<proteinExistence type="predicted"/>